<dbReference type="GO" id="GO:0016020">
    <property type="term" value="C:membrane"/>
    <property type="evidence" value="ECO:0007669"/>
    <property type="project" value="UniProtKB-SubCell"/>
</dbReference>
<evidence type="ECO:0000313" key="5">
    <source>
        <dbReference type="EMBL" id="EKC36934.1"/>
    </source>
</evidence>
<dbReference type="Pfam" id="PF00822">
    <property type="entry name" value="PMP22_Claudin"/>
    <property type="match status" value="1"/>
</dbReference>
<evidence type="ECO:0000256" key="3">
    <source>
        <dbReference type="ARBA" id="ARBA00022989"/>
    </source>
</evidence>
<dbReference type="InterPro" id="IPR004031">
    <property type="entry name" value="PMP22/EMP/MP20/Claudin"/>
</dbReference>
<accession>K1R0G1</accession>
<comment type="subcellular location">
    <subcellularLocation>
        <location evidence="1">Membrane</location>
        <topology evidence="1">Multi-pass membrane protein</topology>
    </subcellularLocation>
</comment>
<keyword evidence="4" id="KW-0472">Membrane</keyword>
<dbReference type="AlphaFoldDB" id="K1R0G1"/>
<keyword evidence="3" id="KW-1133">Transmembrane helix</keyword>
<evidence type="ECO:0000256" key="1">
    <source>
        <dbReference type="ARBA" id="ARBA00004141"/>
    </source>
</evidence>
<name>K1R0G1_MAGGI</name>
<dbReference type="EMBL" id="JH816585">
    <property type="protein sequence ID" value="EKC36934.1"/>
    <property type="molecule type" value="Genomic_DNA"/>
</dbReference>
<gene>
    <name evidence="5" type="ORF">CGI_10023081</name>
</gene>
<evidence type="ECO:0000256" key="2">
    <source>
        <dbReference type="ARBA" id="ARBA00022692"/>
    </source>
</evidence>
<sequence>MRDMKGVYSALVFCLFLSMVAVGLQIAASITQGWKIIEGEHLVQKAPWVSPSQFGMNENDTKHSSIHIGVWKLTFCVSGKCVDVEDYRRDPTALVKYFEGKPSELQALSVFGCMVAAVAIFCFWPLFQVLGQRNNCYAIYVSILLLMSGFSCLALAYIMYHTVADIQEIFEDRAEKIKTNFPYSFILLIIGFAASFTGSLVSSIIICKLNQHIEHEERMRIERERNMTKDDIFSQKVFSKSATNKPAITMKNQEQVVYSIHL</sequence>
<dbReference type="HOGENOM" id="CLU_1062658_0_0_1"/>
<evidence type="ECO:0000256" key="4">
    <source>
        <dbReference type="ARBA" id="ARBA00023136"/>
    </source>
</evidence>
<protein>
    <submittedName>
        <fullName evidence="5">Uncharacterized protein</fullName>
    </submittedName>
</protein>
<proteinExistence type="predicted"/>
<dbReference type="Gene3D" id="1.20.140.150">
    <property type="match status" value="1"/>
</dbReference>
<keyword evidence="2" id="KW-0812">Transmembrane</keyword>
<reference evidence="5" key="1">
    <citation type="journal article" date="2012" name="Nature">
        <title>The oyster genome reveals stress adaptation and complexity of shell formation.</title>
        <authorList>
            <person name="Zhang G."/>
            <person name="Fang X."/>
            <person name="Guo X."/>
            <person name="Li L."/>
            <person name="Luo R."/>
            <person name="Xu F."/>
            <person name="Yang P."/>
            <person name="Zhang L."/>
            <person name="Wang X."/>
            <person name="Qi H."/>
            <person name="Xiong Z."/>
            <person name="Que H."/>
            <person name="Xie Y."/>
            <person name="Holland P.W."/>
            <person name="Paps J."/>
            <person name="Zhu Y."/>
            <person name="Wu F."/>
            <person name="Chen Y."/>
            <person name="Wang J."/>
            <person name="Peng C."/>
            <person name="Meng J."/>
            <person name="Yang L."/>
            <person name="Liu J."/>
            <person name="Wen B."/>
            <person name="Zhang N."/>
            <person name="Huang Z."/>
            <person name="Zhu Q."/>
            <person name="Feng Y."/>
            <person name="Mount A."/>
            <person name="Hedgecock D."/>
            <person name="Xu Z."/>
            <person name="Liu Y."/>
            <person name="Domazet-Loso T."/>
            <person name="Du Y."/>
            <person name="Sun X."/>
            <person name="Zhang S."/>
            <person name="Liu B."/>
            <person name="Cheng P."/>
            <person name="Jiang X."/>
            <person name="Li J."/>
            <person name="Fan D."/>
            <person name="Wang W."/>
            <person name="Fu W."/>
            <person name="Wang T."/>
            <person name="Wang B."/>
            <person name="Zhang J."/>
            <person name="Peng Z."/>
            <person name="Li Y."/>
            <person name="Li N."/>
            <person name="Wang J."/>
            <person name="Chen M."/>
            <person name="He Y."/>
            <person name="Tan F."/>
            <person name="Song X."/>
            <person name="Zheng Q."/>
            <person name="Huang R."/>
            <person name="Yang H."/>
            <person name="Du X."/>
            <person name="Chen L."/>
            <person name="Yang M."/>
            <person name="Gaffney P.M."/>
            <person name="Wang S."/>
            <person name="Luo L."/>
            <person name="She Z."/>
            <person name="Ming Y."/>
            <person name="Huang W."/>
            <person name="Zhang S."/>
            <person name="Huang B."/>
            <person name="Zhang Y."/>
            <person name="Qu T."/>
            <person name="Ni P."/>
            <person name="Miao G."/>
            <person name="Wang J."/>
            <person name="Wang Q."/>
            <person name="Steinberg C.E."/>
            <person name="Wang H."/>
            <person name="Li N."/>
            <person name="Qian L."/>
            <person name="Zhang G."/>
            <person name="Li Y."/>
            <person name="Yang H."/>
            <person name="Liu X."/>
            <person name="Wang J."/>
            <person name="Yin Y."/>
            <person name="Wang J."/>
        </authorList>
    </citation>
    <scope>NUCLEOTIDE SEQUENCE [LARGE SCALE GENOMIC DNA]</scope>
    <source>
        <strain evidence="5">05x7-T-G4-1.051#20</strain>
    </source>
</reference>
<dbReference type="InParanoid" id="K1R0G1"/>
<organism evidence="5">
    <name type="scientific">Magallana gigas</name>
    <name type="common">Pacific oyster</name>
    <name type="synonym">Crassostrea gigas</name>
    <dbReference type="NCBI Taxonomy" id="29159"/>
    <lineage>
        <taxon>Eukaryota</taxon>
        <taxon>Metazoa</taxon>
        <taxon>Spiralia</taxon>
        <taxon>Lophotrochozoa</taxon>
        <taxon>Mollusca</taxon>
        <taxon>Bivalvia</taxon>
        <taxon>Autobranchia</taxon>
        <taxon>Pteriomorphia</taxon>
        <taxon>Ostreida</taxon>
        <taxon>Ostreoidea</taxon>
        <taxon>Ostreidae</taxon>
        <taxon>Magallana</taxon>
    </lineage>
</organism>